<protein>
    <submittedName>
        <fullName evidence="7">RNA polymerase sigma-70 factor, ECF subfamily</fullName>
    </submittedName>
</protein>
<dbReference type="PANTHER" id="PTHR43133">
    <property type="entry name" value="RNA POLYMERASE ECF-TYPE SIGMA FACTO"/>
    <property type="match status" value="1"/>
</dbReference>
<proteinExistence type="inferred from homology"/>
<dbReference type="Pfam" id="PF08281">
    <property type="entry name" value="Sigma70_r4_2"/>
    <property type="match status" value="1"/>
</dbReference>
<dbReference type="Gene3D" id="1.10.10.10">
    <property type="entry name" value="Winged helix-like DNA-binding domain superfamily/Winged helix DNA-binding domain"/>
    <property type="match status" value="1"/>
</dbReference>
<dbReference type="EMBL" id="FZOT01000010">
    <property type="protein sequence ID" value="SNS95559.1"/>
    <property type="molecule type" value="Genomic_DNA"/>
</dbReference>
<dbReference type="OrthoDB" id="9780326at2"/>
<sequence length="237" mass="26970">MPFTQQAPDFSRLPDAELVPHIRAGASQAFMVLMRRHNRQLFRVVRSILRDDVEAEEALQEAYLQAYRKLDQFRGESALSTWLTRIAINEAYMRQRRSTRQAEIVQLGSDIDPAWEETARAEPAMSDAAGSPEQHAMRTEARRLLEAKIDALPQAFRTVFVLRAVEEMPVEEVAALLGMPEATVRTRYFRARSMLREALARELDIAFEGAFGFDGERCDRIVASVCSRLPTVQDEAQ</sequence>
<evidence type="ECO:0000256" key="3">
    <source>
        <dbReference type="ARBA" id="ARBA00023082"/>
    </source>
</evidence>
<dbReference type="InterPro" id="IPR013324">
    <property type="entry name" value="RNA_pol_sigma_r3/r4-like"/>
</dbReference>
<dbReference type="InterPro" id="IPR007627">
    <property type="entry name" value="RNA_pol_sigma70_r2"/>
</dbReference>
<dbReference type="Gene3D" id="1.10.1740.10">
    <property type="match status" value="1"/>
</dbReference>
<dbReference type="InterPro" id="IPR036388">
    <property type="entry name" value="WH-like_DNA-bd_sf"/>
</dbReference>
<keyword evidence="4" id="KW-0804">Transcription</keyword>
<keyword evidence="2" id="KW-0805">Transcription regulation</keyword>
<dbReference type="RefSeq" id="WP_089400128.1">
    <property type="nucleotide sequence ID" value="NZ_FZOT01000010.1"/>
</dbReference>
<dbReference type="Proteomes" id="UP000198284">
    <property type="component" value="Unassembled WGS sequence"/>
</dbReference>
<dbReference type="NCBIfam" id="NF008888">
    <property type="entry name" value="PRK11922.1"/>
    <property type="match status" value="1"/>
</dbReference>
<dbReference type="InterPro" id="IPR013249">
    <property type="entry name" value="RNA_pol_sigma70_r4_t2"/>
</dbReference>
<feature type="domain" description="RNA polymerase sigma-70 region 2" evidence="5">
    <location>
        <begin position="33"/>
        <end position="100"/>
    </location>
</feature>
<evidence type="ECO:0000259" key="5">
    <source>
        <dbReference type="Pfam" id="PF04542"/>
    </source>
</evidence>
<accession>A0A239IPS8</accession>
<dbReference type="PANTHER" id="PTHR43133:SF51">
    <property type="entry name" value="RNA POLYMERASE SIGMA FACTOR"/>
    <property type="match status" value="1"/>
</dbReference>
<dbReference type="NCBIfam" id="TIGR02937">
    <property type="entry name" value="sigma70-ECF"/>
    <property type="match status" value="1"/>
</dbReference>
<dbReference type="AlphaFoldDB" id="A0A239IPS8"/>
<dbReference type="GO" id="GO:0006352">
    <property type="term" value="P:DNA-templated transcription initiation"/>
    <property type="evidence" value="ECO:0007669"/>
    <property type="project" value="InterPro"/>
</dbReference>
<dbReference type="Pfam" id="PF04542">
    <property type="entry name" value="Sigma70_r2"/>
    <property type="match status" value="1"/>
</dbReference>
<feature type="domain" description="RNA polymerase sigma factor 70 region 4 type 2" evidence="6">
    <location>
        <begin position="143"/>
        <end position="195"/>
    </location>
</feature>
<evidence type="ECO:0000256" key="4">
    <source>
        <dbReference type="ARBA" id="ARBA00023163"/>
    </source>
</evidence>
<evidence type="ECO:0000313" key="8">
    <source>
        <dbReference type="Proteomes" id="UP000198284"/>
    </source>
</evidence>
<dbReference type="SUPFAM" id="SSF88659">
    <property type="entry name" value="Sigma3 and sigma4 domains of RNA polymerase sigma factors"/>
    <property type="match status" value="1"/>
</dbReference>
<evidence type="ECO:0000256" key="1">
    <source>
        <dbReference type="ARBA" id="ARBA00010641"/>
    </source>
</evidence>
<keyword evidence="3" id="KW-0731">Sigma factor</keyword>
<dbReference type="SUPFAM" id="SSF88946">
    <property type="entry name" value="Sigma2 domain of RNA polymerase sigma factors"/>
    <property type="match status" value="1"/>
</dbReference>
<dbReference type="InterPro" id="IPR014284">
    <property type="entry name" value="RNA_pol_sigma-70_dom"/>
</dbReference>
<organism evidence="7 8">
    <name type="scientific">Noviherbaspirillum humi</name>
    <dbReference type="NCBI Taxonomy" id="1688639"/>
    <lineage>
        <taxon>Bacteria</taxon>
        <taxon>Pseudomonadati</taxon>
        <taxon>Pseudomonadota</taxon>
        <taxon>Betaproteobacteria</taxon>
        <taxon>Burkholderiales</taxon>
        <taxon>Oxalobacteraceae</taxon>
        <taxon>Noviherbaspirillum</taxon>
    </lineage>
</organism>
<evidence type="ECO:0000259" key="6">
    <source>
        <dbReference type="Pfam" id="PF08281"/>
    </source>
</evidence>
<comment type="similarity">
    <text evidence="1">Belongs to the sigma-70 factor family. ECF subfamily.</text>
</comment>
<gene>
    <name evidence="7" type="ORF">SAMN06265795_11059</name>
</gene>
<dbReference type="GO" id="GO:0003677">
    <property type="term" value="F:DNA binding"/>
    <property type="evidence" value="ECO:0007669"/>
    <property type="project" value="InterPro"/>
</dbReference>
<evidence type="ECO:0000313" key="7">
    <source>
        <dbReference type="EMBL" id="SNS95559.1"/>
    </source>
</evidence>
<dbReference type="InterPro" id="IPR039425">
    <property type="entry name" value="RNA_pol_sigma-70-like"/>
</dbReference>
<dbReference type="CDD" id="cd06171">
    <property type="entry name" value="Sigma70_r4"/>
    <property type="match status" value="1"/>
</dbReference>
<keyword evidence="8" id="KW-1185">Reference proteome</keyword>
<reference evidence="7 8" key="1">
    <citation type="submission" date="2017-06" db="EMBL/GenBank/DDBJ databases">
        <authorList>
            <person name="Kim H.J."/>
            <person name="Triplett B.A."/>
        </authorList>
    </citation>
    <scope>NUCLEOTIDE SEQUENCE [LARGE SCALE GENOMIC DNA]</scope>
    <source>
        <strain evidence="7 8">U15</strain>
    </source>
</reference>
<dbReference type="GO" id="GO:0016987">
    <property type="term" value="F:sigma factor activity"/>
    <property type="evidence" value="ECO:0007669"/>
    <property type="project" value="UniProtKB-KW"/>
</dbReference>
<name>A0A239IPS8_9BURK</name>
<dbReference type="InterPro" id="IPR013325">
    <property type="entry name" value="RNA_pol_sigma_r2"/>
</dbReference>
<evidence type="ECO:0000256" key="2">
    <source>
        <dbReference type="ARBA" id="ARBA00023015"/>
    </source>
</evidence>